<evidence type="ECO:0000256" key="3">
    <source>
        <dbReference type="ARBA" id="ARBA00022692"/>
    </source>
</evidence>
<feature type="compositionally biased region" description="Basic and acidic residues" evidence="8">
    <location>
        <begin position="474"/>
        <end position="484"/>
    </location>
</feature>
<keyword evidence="4" id="KW-0547">Nucleotide-binding</keyword>
<keyword evidence="2" id="KW-0813">Transport</keyword>
<dbReference type="CDD" id="cd03250">
    <property type="entry name" value="ABCC_MRP_domain1"/>
    <property type="match status" value="1"/>
</dbReference>
<evidence type="ECO:0000256" key="6">
    <source>
        <dbReference type="ARBA" id="ARBA00022989"/>
    </source>
</evidence>
<dbReference type="CDD" id="cd18596">
    <property type="entry name" value="ABC_6TM_VMR1_D1_like"/>
    <property type="match status" value="1"/>
</dbReference>
<feature type="transmembrane region" description="Helical" evidence="9">
    <location>
        <begin position="999"/>
        <end position="1022"/>
    </location>
</feature>
<evidence type="ECO:0000313" key="13">
    <source>
        <dbReference type="Proteomes" id="UP000283269"/>
    </source>
</evidence>
<feature type="compositionally biased region" description="Low complexity" evidence="8">
    <location>
        <begin position="446"/>
        <end position="458"/>
    </location>
</feature>
<dbReference type="InterPro" id="IPR027417">
    <property type="entry name" value="P-loop_NTPase"/>
</dbReference>
<evidence type="ECO:0000256" key="1">
    <source>
        <dbReference type="ARBA" id="ARBA00004370"/>
    </source>
</evidence>
<keyword evidence="6 9" id="KW-1133">Transmembrane helix</keyword>
<evidence type="ECO:0000256" key="9">
    <source>
        <dbReference type="SAM" id="Phobius"/>
    </source>
</evidence>
<evidence type="ECO:0000256" key="8">
    <source>
        <dbReference type="SAM" id="MobiDB-lite"/>
    </source>
</evidence>
<dbReference type="PROSITE" id="PS00211">
    <property type="entry name" value="ABC_TRANSPORTER_1"/>
    <property type="match status" value="1"/>
</dbReference>
<evidence type="ECO:0000256" key="5">
    <source>
        <dbReference type="ARBA" id="ARBA00022840"/>
    </source>
</evidence>
<feature type="transmembrane region" description="Helical" evidence="9">
    <location>
        <begin position="511"/>
        <end position="532"/>
    </location>
</feature>
<dbReference type="InterPro" id="IPR017871">
    <property type="entry name" value="ABC_transporter-like_CS"/>
</dbReference>
<evidence type="ECO:0000313" key="12">
    <source>
        <dbReference type="EMBL" id="PPQ77070.1"/>
    </source>
</evidence>
<dbReference type="InterPro" id="IPR036640">
    <property type="entry name" value="ABC1_TM_sf"/>
</dbReference>
<feature type="transmembrane region" description="Helical" evidence="9">
    <location>
        <begin position="1211"/>
        <end position="1230"/>
    </location>
</feature>
<dbReference type="InterPro" id="IPR003439">
    <property type="entry name" value="ABC_transporter-like_ATP-bd"/>
</dbReference>
<dbReference type="SUPFAM" id="SSF52540">
    <property type="entry name" value="P-loop containing nucleoside triphosphate hydrolases"/>
    <property type="match status" value="2"/>
</dbReference>
<reference evidence="12 13" key="1">
    <citation type="journal article" date="2018" name="Evol. Lett.">
        <title>Horizontal gene cluster transfer increased hallucinogenic mushroom diversity.</title>
        <authorList>
            <person name="Reynolds H.T."/>
            <person name="Vijayakumar V."/>
            <person name="Gluck-Thaler E."/>
            <person name="Korotkin H.B."/>
            <person name="Matheny P.B."/>
            <person name="Slot J.C."/>
        </authorList>
    </citation>
    <scope>NUCLEOTIDE SEQUENCE [LARGE SCALE GENOMIC DNA]</scope>
    <source>
        <strain evidence="12 13">2631</strain>
    </source>
</reference>
<dbReference type="PANTHER" id="PTHR24223">
    <property type="entry name" value="ATP-BINDING CASSETTE SUB-FAMILY C"/>
    <property type="match status" value="1"/>
</dbReference>
<evidence type="ECO:0000256" key="4">
    <source>
        <dbReference type="ARBA" id="ARBA00022741"/>
    </source>
</evidence>
<dbReference type="InParanoid" id="A0A409WF29"/>
<feature type="region of interest" description="Disordered" evidence="8">
    <location>
        <begin position="446"/>
        <end position="484"/>
    </location>
</feature>
<keyword evidence="13" id="KW-1185">Reference proteome</keyword>
<accession>A0A409WF29</accession>
<evidence type="ECO:0000259" key="10">
    <source>
        <dbReference type="PROSITE" id="PS50893"/>
    </source>
</evidence>
<feature type="transmembrane region" description="Helical" evidence="9">
    <location>
        <begin position="1131"/>
        <end position="1149"/>
    </location>
</feature>
<feature type="transmembrane region" description="Helical" evidence="9">
    <location>
        <begin position="362"/>
        <end position="383"/>
    </location>
</feature>
<feature type="transmembrane region" description="Helical" evidence="9">
    <location>
        <begin position="94"/>
        <end position="114"/>
    </location>
</feature>
<dbReference type="GO" id="GO:0016020">
    <property type="term" value="C:membrane"/>
    <property type="evidence" value="ECO:0007669"/>
    <property type="project" value="UniProtKB-SubCell"/>
</dbReference>
<dbReference type="PROSITE" id="PS50893">
    <property type="entry name" value="ABC_TRANSPORTER_2"/>
    <property type="match status" value="2"/>
</dbReference>
<feature type="transmembrane region" description="Helical" evidence="9">
    <location>
        <begin position="538"/>
        <end position="558"/>
    </location>
</feature>
<feature type="domain" description="ABC transporter" evidence="10">
    <location>
        <begin position="702"/>
        <end position="944"/>
    </location>
</feature>
<dbReference type="GO" id="GO:0140359">
    <property type="term" value="F:ABC-type transporter activity"/>
    <property type="evidence" value="ECO:0007669"/>
    <property type="project" value="InterPro"/>
</dbReference>
<feature type="transmembrane region" description="Helical" evidence="9">
    <location>
        <begin position="171"/>
        <end position="188"/>
    </location>
</feature>
<feature type="transmembrane region" description="Helical" evidence="9">
    <location>
        <begin position="1179"/>
        <end position="1199"/>
    </location>
</feature>
<comment type="caution">
    <text evidence="12">The sequence shown here is derived from an EMBL/GenBank/DDBJ whole genome shotgun (WGS) entry which is preliminary data.</text>
</comment>
<proteinExistence type="predicted"/>
<sequence length="1524" mass="169646">MDPFIWEGQISMTEMHTFQIIPKRWDGSALNDSFAIPFILSILLICAQVIQLLVKAQRNAFDTTRRAPSEHSDLTRTVNPATLRYLTDRNKDRAGLVIFAYTAARLAGCVMLFSLSMKTSLRCQSDQEINSSGLAGIVSLCPEVFMTSTFLYSSVLAVVSMAFQNLTASATRYNIWLLFCISGVYVYRDIWPLATYTTDPKDSPQDELIWVKMVVLAFTAWFVPLFIPRRYIPVDPEDPMPVPNDEQTCSIFSLIFFFYLDPVVFLGARVKHLEADKLPPLSDTDYSKNLVAKAFPYLDAYTGAKKRHLFFGLMSTFRNEYSIMAFLVFGQVISSFFAPIGINRILTYLENGGQGATIRPWFWIFCLFCGPSFDAVLFQWYIFLATRTLTHAEALITQLIFEHSLRIRFIADSNDESKPEITIDQNQNDPDVVADSETIIAPTISSGSESMTTVSSASPKSKSKDQSTTSNTQKVKEKKETSSAKKDLHFNGRINNLVTTDLGNIVDARNFLFLIITLPLEVAAAIVFLYILLGWSAFVGLGIMIVLLPVPGYASKMLQSIQQLRMTKTDAKVQDITEGWLNCLVGRERCQKESIRKGRRNYRPSGDLNIIIPTVTMVATYATYTMAMKQSLTPSIIFSSFTIFQMIRGQLAGITGEISTCIQGKVSLDRISDFLWKTELLDSFSEDQSIVASDPLIEDQAIGFRNAMFSWRAESNNGSTTPSRTTYRLDIKDELLFKPNCINLIVGPTGSGKTSILMALLGEMHFIRPCADSWFNLPRNGGIAYASQESWIQNETIRDNILFGSAYNEVRYRKVIYQCALEKDLRLFEAGDATEVGEKGITLSGGQKARITLARAIYSQAKIILLDDVLAALDVHTAVWIVNKCLRGELVQNRTVLLVTHNIALAGPVAGFIVSLGRDGTIETQGTDSEAVLSRDRVLVEEFEHDRKKIEAAKQEVSDLEEETTSKGKLMVAEEIAKGHITWKSFNLYLSALAGDYPLMFFCLFIGGIMATNCAAAFQVWFLGYWGSQYENHDPQEVNVSLWLDETPTSRIIARCTQDIRVIDGELPEEFLSLVRTSITLLTNIGVIVIFTPIFLCPSIAVAALGFYLGNIYMKASLSVRREKSNGRAPVLAHFSAAISGIVSVRAYGAQAAFITESLRRIDRYTRISRISYNLNRWISVRADLLGSLFTVAIASYLVYGTSIGSSNTGFSLTMLIEFCSMILFWVRVFNDLELQSNSLERIQDYVEIEHEPQPTKEGEPPAAWPTSGDLVVENLSARYSKDGPAVLHDLSFHIESGQRIGVGKKVLTRAFLQSSLTLALLRCILTEGTVYYDGLPTNRVNLNALRSNITIIPQTVRTLRRNLDPFEQYDDATLNDALRSAGLFSIRNEEAESAITLDSNVSVGGGNLSVGERQIVALARAMVRGSKLLILDEDYKTDAIIQTTLRHKLGRDVTVITVAHRLQTIMDANKIMVLDDGRIAEFDAPSALLQKKDSLFKALVDGSSDKSALYAMAEGKVTTASGE</sequence>
<dbReference type="InterPro" id="IPR003593">
    <property type="entry name" value="AAA+_ATPase"/>
</dbReference>
<dbReference type="SUPFAM" id="SSF90123">
    <property type="entry name" value="ABC transporter transmembrane region"/>
    <property type="match status" value="2"/>
</dbReference>
<dbReference type="PROSITE" id="PS50929">
    <property type="entry name" value="ABC_TM1F"/>
    <property type="match status" value="2"/>
</dbReference>
<keyword evidence="5" id="KW-0067">ATP-binding</keyword>
<name>A0A409WF29_PSICY</name>
<organism evidence="12 13">
    <name type="scientific">Psilocybe cyanescens</name>
    <dbReference type="NCBI Taxonomy" id="93625"/>
    <lineage>
        <taxon>Eukaryota</taxon>
        <taxon>Fungi</taxon>
        <taxon>Dikarya</taxon>
        <taxon>Basidiomycota</taxon>
        <taxon>Agaricomycotina</taxon>
        <taxon>Agaricomycetes</taxon>
        <taxon>Agaricomycetidae</taxon>
        <taxon>Agaricales</taxon>
        <taxon>Agaricineae</taxon>
        <taxon>Strophariaceae</taxon>
        <taxon>Psilocybe</taxon>
    </lineage>
</organism>
<dbReference type="FunCoup" id="A0A409WF29">
    <property type="interactions" value="37"/>
</dbReference>
<feature type="domain" description="ABC transmembrane type-1" evidence="11">
    <location>
        <begin position="1043"/>
        <end position="1235"/>
    </location>
</feature>
<feature type="transmembrane region" description="Helical" evidence="9">
    <location>
        <begin position="1085"/>
        <end position="1110"/>
    </location>
</feature>
<dbReference type="EMBL" id="NHYD01003444">
    <property type="protein sequence ID" value="PPQ77070.1"/>
    <property type="molecule type" value="Genomic_DNA"/>
</dbReference>
<evidence type="ECO:0000259" key="11">
    <source>
        <dbReference type="PROSITE" id="PS50929"/>
    </source>
</evidence>
<comment type="subcellular location">
    <subcellularLocation>
        <location evidence="1">Membrane</location>
    </subcellularLocation>
</comment>
<dbReference type="Pfam" id="PF00664">
    <property type="entry name" value="ABC_membrane"/>
    <property type="match status" value="2"/>
</dbReference>
<feature type="transmembrane region" description="Helical" evidence="9">
    <location>
        <begin position="34"/>
        <end position="54"/>
    </location>
</feature>
<feature type="domain" description="ABC transporter" evidence="10">
    <location>
        <begin position="1271"/>
        <end position="1502"/>
    </location>
</feature>
<protein>
    <recommendedName>
        <fullName evidence="14">ABC transporter domain-containing protein</fullName>
    </recommendedName>
</protein>
<dbReference type="GO" id="GO:0005524">
    <property type="term" value="F:ATP binding"/>
    <property type="evidence" value="ECO:0007669"/>
    <property type="project" value="UniProtKB-KW"/>
</dbReference>
<dbReference type="STRING" id="93625.A0A409WF29"/>
<feature type="transmembrane region" description="Helical" evidence="9">
    <location>
        <begin position="208"/>
        <end position="227"/>
    </location>
</feature>
<evidence type="ECO:0008006" key="14">
    <source>
        <dbReference type="Google" id="ProtNLM"/>
    </source>
</evidence>
<dbReference type="SMART" id="SM00382">
    <property type="entry name" value="AAA"/>
    <property type="match status" value="2"/>
</dbReference>
<feature type="transmembrane region" description="Helical" evidence="9">
    <location>
        <begin position="321"/>
        <end position="342"/>
    </location>
</feature>
<evidence type="ECO:0000256" key="2">
    <source>
        <dbReference type="ARBA" id="ARBA00022448"/>
    </source>
</evidence>
<dbReference type="Gene3D" id="1.20.1560.10">
    <property type="entry name" value="ABC transporter type 1, transmembrane domain"/>
    <property type="match status" value="2"/>
</dbReference>
<gene>
    <name evidence="12" type="ORF">CVT25_014883</name>
</gene>
<dbReference type="Gene3D" id="3.40.50.300">
    <property type="entry name" value="P-loop containing nucleotide triphosphate hydrolases"/>
    <property type="match status" value="2"/>
</dbReference>
<keyword evidence="7 9" id="KW-0472">Membrane</keyword>
<dbReference type="InterPro" id="IPR011527">
    <property type="entry name" value="ABC1_TM_dom"/>
</dbReference>
<dbReference type="CDD" id="cd18604">
    <property type="entry name" value="ABC_6TM_VMR1_D2_like"/>
    <property type="match status" value="1"/>
</dbReference>
<dbReference type="OrthoDB" id="6500128at2759"/>
<dbReference type="InterPro" id="IPR050173">
    <property type="entry name" value="ABC_transporter_C-like"/>
</dbReference>
<feature type="transmembrane region" description="Helical" evidence="9">
    <location>
        <begin position="134"/>
        <end position="159"/>
    </location>
</feature>
<dbReference type="PANTHER" id="PTHR24223:SF356">
    <property type="entry name" value="ATP-BINDING CASSETTE TRANSPORTER ABC4"/>
    <property type="match status" value="1"/>
</dbReference>
<dbReference type="Proteomes" id="UP000283269">
    <property type="component" value="Unassembled WGS sequence"/>
</dbReference>
<dbReference type="GO" id="GO:0016887">
    <property type="term" value="F:ATP hydrolysis activity"/>
    <property type="evidence" value="ECO:0007669"/>
    <property type="project" value="InterPro"/>
</dbReference>
<dbReference type="Pfam" id="PF00005">
    <property type="entry name" value="ABC_tran"/>
    <property type="match status" value="2"/>
</dbReference>
<keyword evidence="3 9" id="KW-0812">Transmembrane</keyword>
<evidence type="ECO:0000256" key="7">
    <source>
        <dbReference type="ARBA" id="ARBA00023136"/>
    </source>
</evidence>
<feature type="domain" description="ABC transmembrane type-1" evidence="11">
    <location>
        <begin position="323"/>
        <end position="578"/>
    </location>
</feature>